<evidence type="ECO:0000313" key="2">
    <source>
        <dbReference type="Proteomes" id="UP001596137"/>
    </source>
</evidence>
<dbReference type="EMBL" id="JBHSRF010000004">
    <property type="protein sequence ID" value="MFC6080418.1"/>
    <property type="molecule type" value="Genomic_DNA"/>
</dbReference>
<gene>
    <name evidence="1" type="ORF">ACFP1K_04570</name>
</gene>
<evidence type="ECO:0000313" key="1">
    <source>
        <dbReference type="EMBL" id="MFC6080418.1"/>
    </source>
</evidence>
<proteinExistence type="predicted"/>
<reference evidence="2" key="1">
    <citation type="journal article" date="2019" name="Int. J. Syst. Evol. Microbiol.">
        <title>The Global Catalogue of Microorganisms (GCM) 10K type strain sequencing project: providing services to taxonomists for standard genome sequencing and annotation.</title>
        <authorList>
            <consortium name="The Broad Institute Genomics Platform"/>
            <consortium name="The Broad Institute Genome Sequencing Center for Infectious Disease"/>
            <person name="Wu L."/>
            <person name="Ma J."/>
        </authorList>
    </citation>
    <scope>NUCLEOTIDE SEQUENCE [LARGE SCALE GENOMIC DNA]</scope>
    <source>
        <strain evidence="2">JCM 30346</strain>
    </source>
</reference>
<protein>
    <submittedName>
        <fullName evidence="1">Uncharacterized protein</fullName>
    </submittedName>
</protein>
<accession>A0ABW1NBZ5</accession>
<dbReference type="RefSeq" id="WP_380747190.1">
    <property type="nucleotide sequence ID" value="NZ_JBHSRF010000004.1"/>
</dbReference>
<name>A0ABW1NBZ5_9ACTN</name>
<keyword evidence="2" id="KW-1185">Reference proteome</keyword>
<sequence length="259" mass="26821">MALTEAGPAEAVVTGALEPGWLCGRCAIDSGGRERCPGCGSVLIARHFPRMPRRLRPGAAVAAVLAVVAAAGALATAGRETSRPEAEAAPIVSPALAVASPVAPPAPEPTLDRAREQAEAVDQLLAGSRAARSGLVDAIADVRACRTAGLSVIGSITDARREQLTSAQTLEVDALDGGSAVRSALTKALNASYQADAAFLAWGRRYVNRGCGGPVEQDPDYRRGLRFSGDAETAKARFVIRWNPVAASFGLKERTGRTI</sequence>
<dbReference type="Proteomes" id="UP001596137">
    <property type="component" value="Unassembled WGS sequence"/>
</dbReference>
<comment type="caution">
    <text evidence="1">The sequence shown here is derived from an EMBL/GenBank/DDBJ whole genome shotgun (WGS) entry which is preliminary data.</text>
</comment>
<organism evidence="1 2">
    <name type="scientific">Sphaerisporangium aureirubrum</name>
    <dbReference type="NCBI Taxonomy" id="1544736"/>
    <lineage>
        <taxon>Bacteria</taxon>
        <taxon>Bacillati</taxon>
        <taxon>Actinomycetota</taxon>
        <taxon>Actinomycetes</taxon>
        <taxon>Streptosporangiales</taxon>
        <taxon>Streptosporangiaceae</taxon>
        <taxon>Sphaerisporangium</taxon>
    </lineage>
</organism>